<dbReference type="AlphaFoldDB" id="A0AAW0L2V6"/>
<sequence length="301" mass="34646">MGSRFMPGSHNTIAASTIFSSKIVPSVGVPYLRQIQLVTKETTEERRAEGRWKTFMERYKEDLLPLSDPRSIRAQSVATNLIRAMKVGLRLEKECKVNGQSCEDGDFREYSVRCEWERDNVDHLNSFKYEGGDLLSDHELLWKPGTKHLDGKDWEVYVLDCPDEEDALHFCHFSHFNKRIVIPRGLLDSLKSDAELAFFIGHEVDWAYCGSTCSKNLYKVLLEYLLSSHSNEREANHIGLMLMASAGYDPQTVIGILEKSGQTFNKNLLKEAEKAKEVFAVFKKVKDYMNLRSMIYRRMLD</sequence>
<evidence type="ECO:0000256" key="4">
    <source>
        <dbReference type="ARBA" id="ARBA00022833"/>
    </source>
</evidence>
<organism evidence="8 9">
    <name type="scientific">Quercus suber</name>
    <name type="common">Cork oak</name>
    <dbReference type="NCBI Taxonomy" id="58331"/>
    <lineage>
        <taxon>Eukaryota</taxon>
        <taxon>Viridiplantae</taxon>
        <taxon>Streptophyta</taxon>
        <taxon>Embryophyta</taxon>
        <taxon>Tracheophyta</taxon>
        <taxon>Spermatophyta</taxon>
        <taxon>Magnoliopsida</taxon>
        <taxon>eudicotyledons</taxon>
        <taxon>Gunneridae</taxon>
        <taxon>Pentapetalae</taxon>
        <taxon>rosids</taxon>
        <taxon>fabids</taxon>
        <taxon>Fagales</taxon>
        <taxon>Fagaceae</taxon>
        <taxon>Quercus</taxon>
    </lineage>
</organism>
<evidence type="ECO:0000256" key="2">
    <source>
        <dbReference type="ARBA" id="ARBA00022723"/>
    </source>
</evidence>
<keyword evidence="2" id="KW-0479">Metal-binding</keyword>
<dbReference type="Proteomes" id="UP000237347">
    <property type="component" value="Unassembled WGS sequence"/>
</dbReference>
<keyword evidence="1 6" id="KW-0645">Protease</keyword>
<accession>A0AAW0L2V6</accession>
<dbReference type="GO" id="GO:0046872">
    <property type="term" value="F:metal ion binding"/>
    <property type="evidence" value="ECO:0007669"/>
    <property type="project" value="UniProtKB-KW"/>
</dbReference>
<evidence type="ECO:0000256" key="5">
    <source>
        <dbReference type="ARBA" id="ARBA00023049"/>
    </source>
</evidence>
<keyword evidence="5 6" id="KW-0482">Metalloprotease</keyword>
<dbReference type="GO" id="GO:0004222">
    <property type="term" value="F:metalloendopeptidase activity"/>
    <property type="evidence" value="ECO:0007669"/>
    <property type="project" value="InterPro"/>
</dbReference>
<dbReference type="InterPro" id="IPR051156">
    <property type="entry name" value="Mito/Outer_Membr_Metalloprot"/>
</dbReference>
<comment type="cofactor">
    <cofactor evidence="6">
        <name>Zn(2+)</name>
        <dbReference type="ChEBI" id="CHEBI:29105"/>
    </cofactor>
    <text evidence="6">Binds 1 zinc ion per subunit.</text>
</comment>
<dbReference type="PANTHER" id="PTHR22726:SF1">
    <property type="entry name" value="METALLOENDOPEPTIDASE OMA1, MITOCHONDRIAL"/>
    <property type="match status" value="1"/>
</dbReference>
<dbReference type="EMBL" id="PKMF04000174">
    <property type="protein sequence ID" value="KAK7845146.1"/>
    <property type="molecule type" value="Genomic_DNA"/>
</dbReference>
<evidence type="ECO:0000256" key="3">
    <source>
        <dbReference type="ARBA" id="ARBA00022801"/>
    </source>
</evidence>
<dbReference type="InterPro" id="IPR001915">
    <property type="entry name" value="Peptidase_M48"/>
</dbReference>
<name>A0AAW0L2V6_QUESU</name>
<evidence type="ECO:0000256" key="1">
    <source>
        <dbReference type="ARBA" id="ARBA00022670"/>
    </source>
</evidence>
<dbReference type="Pfam" id="PF01435">
    <property type="entry name" value="Peptidase_M48"/>
    <property type="match status" value="1"/>
</dbReference>
<keyword evidence="9" id="KW-1185">Reference proteome</keyword>
<dbReference type="PANTHER" id="PTHR22726">
    <property type="entry name" value="METALLOENDOPEPTIDASE OMA1"/>
    <property type="match status" value="1"/>
</dbReference>
<gene>
    <name evidence="8" type="ORF">CFP56_009921</name>
</gene>
<keyword evidence="3 6" id="KW-0378">Hydrolase</keyword>
<dbReference type="GO" id="GO:0016020">
    <property type="term" value="C:membrane"/>
    <property type="evidence" value="ECO:0007669"/>
    <property type="project" value="TreeGrafter"/>
</dbReference>
<evidence type="ECO:0000313" key="8">
    <source>
        <dbReference type="EMBL" id="KAK7845146.1"/>
    </source>
</evidence>
<evidence type="ECO:0000313" key="9">
    <source>
        <dbReference type="Proteomes" id="UP000237347"/>
    </source>
</evidence>
<reference evidence="8 9" key="1">
    <citation type="journal article" date="2018" name="Sci. Data">
        <title>The draft genome sequence of cork oak.</title>
        <authorList>
            <person name="Ramos A.M."/>
            <person name="Usie A."/>
            <person name="Barbosa P."/>
            <person name="Barros P.M."/>
            <person name="Capote T."/>
            <person name="Chaves I."/>
            <person name="Simoes F."/>
            <person name="Abreu I."/>
            <person name="Carrasquinho I."/>
            <person name="Faro C."/>
            <person name="Guimaraes J.B."/>
            <person name="Mendonca D."/>
            <person name="Nobrega F."/>
            <person name="Rodrigues L."/>
            <person name="Saibo N.J.M."/>
            <person name="Varela M.C."/>
            <person name="Egas C."/>
            <person name="Matos J."/>
            <person name="Miguel C.M."/>
            <person name="Oliveira M.M."/>
            <person name="Ricardo C.P."/>
            <person name="Goncalves S."/>
        </authorList>
    </citation>
    <scope>NUCLEOTIDE SEQUENCE [LARGE SCALE GENOMIC DNA]</scope>
    <source>
        <strain evidence="9">cv. HL8</strain>
    </source>
</reference>
<feature type="domain" description="Peptidase M48" evidence="7">
    <location>
        <begin position="150"/>
        <end position="204"/>
    </location>
</feature>
<dbReference type="GO" id="GO:0051603">
    <property type="term" value="P:proteolysis involved in protein catabolic process"/>
    <property type="evidence" value="ECO:0007669"/>
    <property type="project" value="TreeGrafter"/>
</dbReference>
<evidence type="ECO:0000259" key="7">
    <source>
        <dbReference type="Pfam" id="PF01435"/>
    </source>
</evidence>
<keyword evidence="4 6" id="KW-0862">Zinc</keyword>
<protein>
    <recommendedName>
        <fullName evidence="7">Peptidase M48 domain-containing protein</fullName>
    </recommendedName>
</protein>
<proteinExistence type="inferred from homology"/>
<evidence type="ECO:0000256" key="6">
    <source>
        <dbReference type="RuleBase" id="RU003983"/>
    </source>
</evidence>
<comment type="caution">
    <text evidence="8">The sequence shown here is derived from an EMBL/GenBank/DDBJ whole genome shotgun (WGS) entry which is preliminary data.</text>
</comment>
<comment type="similarity">
    <text evidence="6">Belongs to the peptidase M48 family.</text>
</comment>